<name>A0A9D2ML90_9FIRM</name>
<dbReference type="Proteomes" id="UP000823921">
    <property type="component" value="Unassembled WGS sequence"/>
</dbReference>
<evidence type="ECO:0000313" key="2">
    <source>
        <dbReference type="EMBL" id="HJB79798.1"/>
    </source>
</evidence>
<proteinExistence type="predicted"/>
<organism evidence="2 3">
    <name type="scientific">Candidatus Flavonifractor intestinigallinarum</name>
    <dbReference type="NCBI Taxonomy" id="2838586"/>
    <lineage>
        <taxon>Bacteria</taxon>
        <taxon>Bacillati</taxon>
        <taxon>Bacillota</taxon>
        <taxon>Clostridia</taxon>
        <taxon>Eubacteriales</taxon>
        <taxon>Oscillospiraceae</taxon>
        <taxon>Flavonifractor</taxon>
    </lineage>
</organism>
<reference evidence="2" key="1">
    <citation type="journal article" date="2021" name="PeerJ">
        <title>Extensive microbial diversity within the chicken gut microbiome revealed by metagenomics and culture.</title>
        <authorList>
            <person name="Gilroy R."/>
            <person name="Ravi A."/>
            <person name="Getino M."/>
            <person name="Pursley I."/>
            <person name="Horton D.L."/>
            <person name="Alikhan N.F."/>
            <person name="Baker D."/>
            <person name="Gharbi K."/>
            <person name="Hall N."/>
            <person name="Watson M."/>
            <person name="Adriaenssens E.M."/>
            <person name="Foster-Nyarko E."/>
            <person name="Jarju S."/>
            <person name="Secka A."/>
            <person name="Antonio M."/>
            <person name="Oren A."/>
            <person name="Chaudhuri R.R."/>
            <person name="La Ragione R."/>
            <person name="Hildebrand F."/>
            <person name="Pallen M.J."/>
        </authorList>
    </citation>
    <scope>NUCLEOTIDE SEQUENCE</scope>
    <source>
        <strain evidence="2">CHK192-8294</strain>
    </source>
</reference>
<keyword evidence="1" id="KW-0812">Transmembrane</keyword>
<evidence type="ECO:0000313" key="3">
    <source>
        <dbReference type="Proteomes" id="UP000823921"/>
    </source>
</evidence>
<feature type="transmembrane region" description="Helical" evidence="1">
    <location>
        <begin position="147"/>
        <end position="171"/>
    </location>
</feature>
<reference evidence="2" key="2">
    <citation type="submission" date="2021-04" db="EMBL/GenBank/DDBJ databases">
        <authorList>
            <person name="Gilroy R."/>
        </authorList>
    </citation>
    <scope>NUCLEOTIDE SEQUENCE</scope>
    <source>
        <strain evidence="2">CHK192-8294</strain>
    </source>
</reference>
<keyword evidence="1" id="KW-0472">Membrane</keyword>
<evidence type="ECO:0000256" key="1">
    <source>
        <dbReference type="SAM" id="Phobius"/>
    </source>
</evidence>
<accession>A0A9D2ML90</accession>
<feature type="transmembrane region" description="Helical" evidence="1">
    <location>
        <begin position="59"/>
        <end position="82"/>
    </location>
</feature>
<comment type="caution">
    <text evidence="2">The sequence shown here is derived from an EMBL/GenBank/DDBJ whole genome shotgun (WGS) entry which is preliminary data.</text>
</comment>
<evidence type="ECO:0008006" key="4">
    <source>
        <dbReference type="Google" id="ProtNLM"/>
    </source>
</evidence>
<gene>
    <name evidence="2" type="ORF">H9712_02315</name>
</gene>
<sequence length="178" mass="20067">MNNIYRGLTKTIWGYVFLHLNVNLGTLNVLPDWVGYLLFFSAIILLGEQLRDLTLLKPFCILLGVGELVDWLTVLFTGGALVEQFFLLDALLTCISLYFHFQLLTDLAILAEGAGESGGGLRTCRNVDAVLRTLLCLPLPWEDWDTLGTLILMGVLVVGIIVMFCIIWQLFRLRKRFS</sequence>
<feature type="transmembrane region" description="Helical" evidence="1">
    <location>
        <begin position="30"/>
        <end position="47"/>
    </location>
</feature>
<dbReference type="AlphaFoldDB" id="A0A9D2ML90"/>
<dbReference type="EMBL" id="DWXO01000022">
    <property type="protein sequence ID" value="HJB79798.1"/>
    <property type="molecule type" value="Genomic_DNA"/>
</dbReference>
<keyword evidence="1" id="KW-1133">Transmembrane helix</keyword>
<protein>
    <recommendedName>
        <fullName evidence="4">Transmembrane protein</fullName>
    </recommendedName>
</protein>